<name>A0A9P9EXM8_9HYPO</name>
<dbReference type="EMBL" id="JAGMUV010000008">
    <property type="protein sequence ID" value="KAH7146501.1"/>
    <property type="molecule type" value="Genomic_DNA"/>
</dbReference>
<accession>A0A9P9EXM8</accession>
<dbReference type="Proteomes" id="UP000738349">
    <property type="component" value="Unassembled WGS sequence"/>
</dbReference>
<proteinExistence type="predicted"/>
<keyword evidence="3" id="KW-1185">Reference proteome</keyword>
<organism evidence="2 3">
    <name type="scientific">Dactylonectria macrodidyma</name>
    <dbReference type="NCBI Taxonomy" id="307937"/>
    <lineage>
        <taxon>Eukaryota</taxon>
        <taxon>Fungi</taxon>
        <taxon>Dikarya</taxon>
        <taxon>Ascomycota</taxon>
        <taxon>Pezizomycotina</taxon>
        <taxon>Sordariomycetes</taxon>
        <taxon>Hypocreomycetidae</taxon>
        <taxon>Hypocreales</taxon>
        <taxon>Nectriaceae</taxon>
        <taxon>Dactylonectria</taxon>
    </lineage>
</organism>
<reference evidence="2" key="1">
    <citation type="journal article" date="2021" name="Nat. Commun.">
        <title>Genetic determinants of endophytism in the Arabidopsis root mycobiome.</title>
        <authorList>
            <person name="Mesny F."/>
            <person name="Miyauchi S."/>
            <person name="Thiergart T."/>
            <person name="Pickel B."/>
            <person name="Atanasova L."/>
            <person name="Karlsson M."/>
            <person name="Huettel B."/>
            <person name="Barry K.W."/>
            <person name="Haridas S."/>
            <person name="Chen C."/>
            <person name="Bauer D."/>
            <person name="Andreopoulos W."/>
            <person name="Pangilinan J."/>
            <person name="LaButti K."/>
            <person name="Riley R."/>
            <person name="Lipzen A."/>
            <person name="Clum A."/>
            <person name="Drula E."/>
            <person name="Henrissat B."/>
            <person name="Kohler A."/>
            <person name="Grigoriev I.V."/>
            <person name="Martin F.M."/>
            <person name="Hacquard S."/>
        </authorList>
    </citation>
    <scope>NUCLEOTIDE SEQUENCE</scope>
    <source>
        <strain evidence="2">MPI-CAGE-AT-0147</strain>
    </source>
</reference>
<sequence>MADPFSVVSGVAGLVSLGISIYNGFNKYLEAVKGRDEDIIKVTQRVRLLESTIEALQGCERRLDGKYQKSVTTVAMCVQLCGSELRELETIVKEVQSHSTSSNHIMNKYHK</sequence>
<keyword evidence="1" id="KW-0812">Transmembrane</keyword>
<feature type="transmembrane region" description="Helical" evidence="1">
    <location>
        <begin position="6"/>
        <end position="25"/>
    </location>
</feature>
<evidence type="ECO:0000256" key="1">
    <source>
        <dbReference type="SAM" id="Phobius"/>
    </source>
</evidence>
<dbReference type="OrthoDB" id="1577640at2759"/>
<keyword evidence="1" id="KW-0472">Membrane</keyword>
<dbReference type="AlphaFoldDB" id="A0A9P9EXM8"/>
<gene>
    <name evidence="2" type="ORF">EDB81DRAFT_495549</name>
</gene>
<evidence type="ECO:0000313" key="3">
    <source>
        <dbReference type="Proteomes" id="UP000738349"/>
    </source>
</evidence>
<evidence type="ECO:0000313" key="2">
    <source>
        <dbReference type="EMBL" id="KAH7146501.1"/>
    </source>
</evidence>
<evidence type="ECO:0008006" key="4">
    <source>
        <dbReference type="Google" id="ProtNLM"/>
    </source>
</evidence>
<protein>
    <recommendedName>
        <fullName evidence="4">Fungal N-terminal domain-containing protein</fullName>
    </recommendedName>
</protein>
<comment type="caution">
    <text evidence="2">The sequence shown here is derived from an EMBL/GenBank/DDBJ whole genome shotgun (WGS) entry which is preliminary data.</text>
</comment>
<keyword evidence="1" id="KW-1133">Transmembrane helix</keyword>